<evidence type="ECO:0000259" key="3">
    <source>
        <dbReference type="Pfam" id="PF00149"/>
    </source>
</evidence>
<dbReference type="Gene3D" id="3.90.780.10">
    <property type="entry name" value="5'-Nucleotidase, C-terminal domain"/>
    <property type="match status" value="1"/>
</dbReference>
<dbReference type="PANTHER" id="PTHR11575:SF6">
    <property type="entry name" value="2',3'-CYCLIC-NUCLEOTIDE 2'-PHOSPHODIESTERASE_3'-NUCLEOTIDASE"/>
    <property type="match status" value="1"/>
</dbReference>
<reference evidence="5" key="1">
    <citation type="journal article" date="2021" name="PeerJ">
        <title>Extensive microbial diversity within the chicken gut microbiome revealed by metagenomics and culture.</title>
        <authorList>
            <person name="Gilroy R."/>
            <person name="Ravi A."/>
            <person name="Getino M."/>
            <person name="Pursley I."/>
            <person name="Horton D.L."/>
            <person name="Alikhan N.F."/>
            <person name="Baker D."/>
            <person name="Gharbi K."/>
            <person name="Hall N."/>
            <person name="Watson M."/>
            <person name="Adriaenssens E.M."/>
            <person name="Foster-Nyarko E."/>
            <person name="Jarju S."/>
            <person name="Secka A."/>
            <person name="Antonio M."/>
            <person name="Oren A."/>
            <person name="Chaudhuri R.R."/>
            <person name="La Ragione R."/>
            <person name="Hildebrand F."/>
            <person name="Pallen M.J."/>
        </authorList>
    </citation>
    <scope>NUCLEOTIDE SEQUENCE</scope>
    <source>
        <strain evidence="5">CHK189-11263</strain>
    </source>
</reference>
<evidence type="ECO:0000256" key="2">
    <source>
        <dbReference type="RuleBase" id="RU362119"/>
    </source>
</evidence>
<proteinExistence type="inferred from homology"/>
<protein>
    <submittedName>
        <fullName evidence="5">5'-nucleotidase C-terminal domain-containing protein</fullName>
    </submittedName>
</protein>
<dbReference type="GO" id="GO:0009166">
    <property type="term" value="P:nucleotide catabolic process"/>
    <property type="evidence" value="ECO:0007669"/>
    <property type="project" value="InterPro"/>
</dbReference>
<comment type="caution">
    <text evidence="5">The sequence shown here is derived from an EMBL/GenBank/DDBJ whole genome shotgun (WGS) entry which is preliminary data.</text>
</comment>
<reference evidence="5" key="2">
    <citation type="submission" date="2021-04" db="EMBL/GenBank/DDBJ databases">
        <authorList>
            <person name="Gilroy R."/>
        </authorList>
    </citation>
    <scope>NUCLEOTIDE SEQUENCE</scope>
    <source>
        <strain evidence="5">CHK189-11263</strain>
    </source>
</reference>
<dbReference type="PANTHER" id="PTHR11575">
    <property type="entry name" value="5'-NUCLEOTIDASE-RELATED"/>
    <property type="match status" value="1"/>
</dbReference>
<dbReference type="PRINTS" id="PR01607">
    <property type="entry name" value="APYRASEFAMLY"/>
</dbReference>
<evidence type="ECO:0000313" key="6">
    <source>
        <dbReference type="Proteomes" id="UP000824208"/>
    </source>
</evidence>
<dbReference type="SUPFAM" id="SSF55816">
    <property type="entry name" value="5'-nucleotidase (syn. UDP-sugar hydrolase), C-terminal domain"/>
    <property type="match status" value="1"/>
</dbReference>
<name>A0A9D2MD37_9FIRM</name>
<gene>
    <name evidence="5" type="ORF">H9714_10575</name>
</gene>
<dbReference type="Pfam" id="PF02872">
    <property type="entry name" value="5_nucleotid_C"/>
    <property type="match status" value="1"/>
</dbReference>
<dbReference type="PROSITE" id="PS00786">
    <property type="entry name" value="5_NUCLEOTIDASE_2"/>
    <property type="match status" value="1"/>
</dbReference>
<dbReference type="InterPro" id="IPR006179">
    <property type="entry name" value="5_nucleotidase/apyrase"/>
</dbReference>
<dbReference type="EMBL" id="DWYC01000091">
    <property type="protein sequence ID" value="HJB57980.1"/>
    <property type="molecule type" value="Genomic_DNA"/>
</dbReference>
<feature type="chain" id="PRO_5039759134" evidence="2">
    <location>
        <begin position="29"/>
        <end position="462"/>
    </location>
</feature>
<keyword evidence="2" id="KW-0547">Nucleotide-binding</keyword>
<feature type="signal peptide" evidence="2">
    <location>
        <begin position="1"/>
        <end position="28"/>
    </location>
</feature>
<dbReference type="InterPro" id="IPR006146">
    <property type="entry name" value="5'-Nucleotdase_CS"/>
</dbReference>
<dbReference type="GO" id="GO:0030288">
    <property type="term" value="C:outer membrane-bounded periplasmic space"/>
    <property type="evidence" value="ECO:0007669"/>
    <property type="project" value="TreeGrafter"/>
</dbReference>
<accession>A0A9D2MD37</accession>
<keyword evidence="1 2" id="KW-0732">Signal</keyword>
<organism evidence="5 6">
    <name type="scientific">Candidatus Flavonifractor intestinipullorum</name>
    <dbReference type="NCBI Taxonomy" id="2838587"/>
    <lineage>
        <taxon>Bacteria</taxon>
        <taxon>Bacillati</taxon>
        <taxon>Bacillota</taxon>
        <taxon>Clostridia</taxon>
        <taxon>Eubacteriales</taxon>
        <taxon>Oscillospiraceae</taxon>
        <taxon>Flavonifractor</taxon>
    </lineage>
</organism>
<feature type="non-terminal residue" evidence="5">
    <location>
        <position position="462"/>
    </location>
</feature>
<dbReference type="GO" id="GO:0000166">
    <property type="term" value="F:nucleotide binding"/>
    <property type="evidence" value="ECO:0007669"/>
    <property type="project" value="UniProtKB-KW"/>
</dbReference>
<feature type="domain" description="5'-Nucleotidase C-terminal" evidence="4">
    <location>
        <begin position="366"/>
        <end position="442"/>
    </location>
</feature>
<evidence type="ECO:0000256" key="1">
    <source>
        <dbReference type="ARBA" id="ARBA00022729"/>
    </source>
</evidence>
<sequence length="462" mass="49995">MKRHTLRALAAGVMTAAMLTTLVPAALAAENSGEKTITILGTSDMHGNIWGFSYEDNAETTNNGMARLYTYIQQVRAENPNTILIDAGDDIQGTIMTDDLYNKTPEEPHPVMTAMNYMGYDAMTLGNHEFNWGIPTMQTILSQAEFPVLAANVTGADGELVTGAGWTIVERDGVKVAIIGVVTPDVPIWDGGKDGIDDAVYEAANVAVGNAIDEIGGQADVIVVSAHMGMYAEFDEEGGSDSAQKILDDNPEIDVLQVAHNHVTVNEKQGDTVIGGVRNGGREIARFDLTLDADNNVVDSTVEIVDMEGVEPSQEIREIPLVAEAHQKTIDYIAGGTDESGEPLPPLGSTTAKFQPENEIRGIPAGRVMDTAVMDLINQIQLENSGADVSAAALFKDTSDLPQGDINYGNIFDIYKFDNTLYRVKVTGAELKAYMEWSAECYNQWEEGDINISFDPEYPDYL</sequence>
<evidence type="ECO:0000313" key="5">
    <source>
        <dbReference type="EMBL" id="HJB57980.1"/>
    </source>
</evidence>
<dbReference type="InterPro" id="IPR004843">
    <property type="entry name" value="Calcineurin-like_PHP"/>
</dbReference>
<feature type="domain" description="Calcineurin-like phosphoesterase" evidence="3">
    <location>
        <begin position="38"/>
        <end position="263"/>
    </location>
</feature>
<comment type="similarity">
    <text evidence="2">Belongs to the 5'-nucleotidase family.</text>
</comment>
<dbReference type="Gene3D" id="3.60.21.10">
    <property type="match status" value="1"/>
</dbReference>
<dbReference type="GO" id="GO:0016788">
    <property type="term" value="F:hydrolase activity, acting on ester bonds"/>
    <property type="evidence" value="ECO:0007669"/>
    <property type="project" value="InterPro"/>
</dbReference>
<evidence type="ECO:0000259" key="4">
    <source>
        <dbReference type="Pfam" id="PF02872"/>
    </source>
</evidence>
<dbReference type="GO" id="GO:0046872">
    <property type="term" value="F:metal ion binding"/>
    <property type="evidence" value="ECO:0007669"/>
    <property type="project" value="InterPro"/>
</dbReference>
<dbReference type="InterPro" id="IPR008334">
    <property type="entry name" value="5'-Nucleotdase_C"/>
</dbReference>
<dbReference type="Proteomes" id="UP000824208">
    <property type="component" value="Unassembled WGS sequence"/>
</dbReference>
<dbReference type="SUPFAM" id="SSF56300">
    <property type="entry name" value="Metallo-dependent phosphatases"/>
    <property type="match status" value="1"/>
</dbReference>
<dbReference type="Pfam" id="PF00149">
    <property type="entry name" value="Metallophos"/>
    <property type="match status" value="1"/>
</dbReference>
<dbReference type="InterPro" id="IPR036907">
    <property type="entry name" value="5'-Nucleotdase_C_sf"/>
</dbReference>
<keyword evidence="2" id="KW-0378">Hydrolase</keyword>
<dbReference type="AlphaFoldDB" id="A0A9D2MD37"/>
<dbReference type="InterPro" id="IPR029052">
    <property type="entry name" value="Metallo-depent_PP-like"/>
</dbReference>